<dbReference type="FunFam" id="2.40.30.10:FF:000055">
    <property type="entry name" value="Siderophore-interacting family protein"/>
    <property type="match status" value="1"/>
</dbReference>
<sequence>MTTASLATPRPHAIERVRHDLKLRVLTVVRTEQLTPHMRRITLAGDDLDGFVSPAHDDHVKLFFPAPGEDKPAFPVLGNGANPIEYAEGPRPIARNYTPRRYDAERRELEIDFVLHGDGPASLWAAQAAPGQTLGVGGPRGSMLVPLDFDWYVLVGDQTALPAIARRLEQLSATARAMAVIEIVEDGEEIALESAAQLDVRWVARHGRKGPLLLEALAQVALPQDGDGYVWVACEHAQVQGLRGHFINAGVPKQHLHVASYWKHGAAEHHEHHDE</sequence>
<dbReference type="InterPro" id="IPR039374">
    <property type="entry name" value="SIP_fam"/>
</dbReference>
<comment type="similarity">
    <text evidence="1">Belongs to the SIP oxidoreductase family.</text>
</comment>
<dbReference type="AlphaFoldDB" id="A0A1S1UD93"/>
<dbReference type="GO" id="GO:0016491">
    <property type="term" value="F:oxidoreductase activity"/>
    <property type="evidence" value="ECO:0007669"/>
    <property type="project" value="InterPro"/>
</dbReference>
<dbReference type="Pfam" id="PF08021">
    <property type="entry name" value="FAD_binding_9"/>
    <property type="match status" value="1"/>
</dbReference>
<dbReference type="EMBL" id="LFKP01000003">
    <property type="protein sequence ID" value="OHV98407.1"/>
    <property type="molecule type" value="Genomic_DNA"/>
</dbReference>
<dbReference type="RefSeq" id="WP_071075588.1">
    <property type="nucleotide sequence ID" value="NZ_LFKP01000003.1"/>
</dbReference>
<evidence type="ECO:0000313" key="3">
    <source>
        <dbReference type="EMBL" id="OHV98407.1"/>
    </source>
</evidence>
<reference evidence="3 4" key="1">
    <citation type="submission" date="2015-06" db="EMBL/GenBank/DDBJ databases">
        <title>Draft genome sequencing of a biphenyl-degrading bacterium, Janthinobacterium lividum MEG1.</title>
        <authorList>
            <person name="Shimodaira J."/>
            <person name="Hatta T."/>
        </authorList>
    </citation>
    <scope>NUCLEOTIDE SEQUENCE [LARGE SCALE GENOMIC DNA]</scope>
    <source>
        <strain evidence="3 4">MEG1</strain>
    </source>
</reference>
<feature type="domain" description="FAD-binding FR-type" evidence="2">
    <location>
        <begin position="21"/>
        <end position="146"/>
    </location>
</feature>
<gene>
    <name evidence="3" type="ORF">AKG95_03995</name>
</gene>
<evidence type="ECO:0000256" key="1">
    <source>
        <dbReference type="ARBA" id="ARBA00035644"/>
    </source>
</evidence>
<dbReference type="SUPFAM" id="SSF63380">
    <property type="entry name" value="Riboflavin synthase domain-like"/>
    <property type="match status" value="1"/>
</dbReference>
<comment type="caution">
    <text evidence="3">The sequence shown here is derived from an EMBL/GenBank/DDBJ whole genome shotgun (WGS) entry which is preliminary data.</text>
</comment>
<dbReference type="Gene3D" id="2.40.30.10">
    <property type="entry name" value="Translation factors"/>
    <property type="match status" value="1"/>
</dbReference>
<accession>A0A1S1UD93</accession>
<evidence type="ECO:0000259" key="2">
    <source>
        <dbReference type="PROSITE" id="PS51384"/>
    </source>
</evidence>
<dbReference type="InterPro" id="IPR013113">
    <property type="entry name" value="SIP_FAD-bd"/>
</dbReference>
<dbReference type="PANTHER" id="PTHR30157:SF0">
    <property type="entry name" value="NADPH-DEPENDENT FERRIC-CHELATE REDUCTASE"/>
    <property type="match status" value="1"/>
</dbReference>
<name>A0A1S1UD93_9BURK</name>
<dbReference type="InterPro" id="IPR017938">
    <property type="entry name" value="Riboflavin_synthase-like_b-brl"/>
</dbReference>
<dbReference type="Proteomes" id="UP000179840">
    <property type="component" value="Unassembled WGS sequence"/>
</dbReference>
<dbReference type="InterPro" id="IPR039261">
    <property type="entry name" value="FNR_nucleotide-bd"/>
</dbReference>
<organism evidence="3 4">
    <name type="scientific">Janthinobacterium lividum</name>
    <dbReference type="NCBI Taxonomy" id="29581"/>
    <lineage>
        <taxon>Bacteria</taxon>
        <taxon>Pseudomonadati</taxon>
        <taxon>Pseudomonadota</taxon>
        <taxon>Betaproteobacteria</taxon>
        <taxon>Burkholderiales</taxon>
        <taxon>Oxalobacteraceae</taxon>
        <taxon>Janthinobacterium</taxon>
    </lineage>
</organism>
<dbReference type="CDD" id="cd06193">
    <property type="entry name" value="siderophore_interacting"/>
    <property type="match status" value="1"/>
</dbReference>
<evidence type="ECO:0000313" key="4">
    <source>
        <dbReference type="Proteomes" id="UP000179840"/>
    </source>
</evidence>
<protein>
    <submittedName>
        <fullName evidence="3">FAD-binding protein</fullName>
    </submittedName>
</protein>
<proteinExistence type="inferred from homology"/>
<dbReference type="Gene3D" id="3.40.50.80">
    <property type="entry name" value="Nucleotide-binding domain of ferredoxin-NADP reductase (FNR) module"/>
    <property type="match status" value="1"/>
</dbReference>
<dbReference type="Pfam" id="PF04954">
    <property type="entry name" value="SIP"/>
    <property type="match status" value="1"/>
</dbReference>
<dbReference type="PANTHER" id="PTHR30157">
    <property type="entry name" value="FERRIC REDUCTASE, NADPH-DEPENDENT"/>
    <property type="match status" value="1"/>
</dbReference>
<dbReference type="InterPro" id="IPR017927">
    <property type="entry name" value="FAD-bd_FR_type"/>
</dbReference>
<dbReference type="PROSITE" id="PS51384">
    <property type="entry name" value="FAD_FR"/>
    <property type="match status" value="1"/>
</dbReference>
<dbReference type="InterPro" id="IPR007037">
    <property type="entry name" value="SIP_rossman_dom"/>
</dbReference>